<evidence type="ECO:0000313" key="3">
    <source>
        <dbReference type="EMBL" id="KAG7663938.1"/>
    </source>
</evidence>
<reference evidence="3 4" key="1">
    <citation type="journal article" date="2021" name="DNA Res.">
        <title>Genome analysis of Candida subhashii reveals its hybrid nature and dual mitochondrial genome conformations.</title>
        <authorList>
            <person name="Mixao V."/>
            <person name="Hegedusova E."/>
            <person name="Saus E."/>
            <person name="Pryszcz L.P."/>
            <person name="Cillingova A."/>
            <person name="Nosek J."/>
            <person name="Gabaldon T."/>
        </authorList>
    </citation>
    <scope>NUCLEOTIDE SEQUENCE [LARGE SCALE GENOMIC DNA]</scope>
    <source>
        <strain evidence="3 4">CBS 10753</strain>
    </source>
</reference>
<dbReference type="Proteomes" id="UP000694255">
    <property type="component" value="Unassembled WGS sequence"/>
</dbReference>
<evidence type="ECO:0000313" key="4">
    <source>
        <dbReference type="Proteomes" id="UP000694255"/>
    </source>
</evidence>
<dbReference type="RefSeq" id="XP_049264170.1">
    <property type="nucleotide sequence ID" value="XM_049406329.1"/>
</dbReference>
<proteinExistence type="predicted"/>
<dbReference type="EMBL" id="JAGSYN010000113">
    <property type="protein sequence ID" value="KAG7663938.1"/>
    <property type="molecule type" value="Genomic_DNA"/>
</dbReference>
<name>A0A8J5QPB6_9ASCO</name>
<feature type="region of interest" description="Disordered" evidence="2">
    <location>
        <begin position="269"/>
        <end position="288"/>
    </location>
</feature>
<dbReference type="OrthoDB" id="2535391at2759"/>
<dbReference type="GeneID" id="73469366"/>
<evidence type="ECO:0000256" key="2">
    <source>
        <dbReference type="SAM" id="MobiDB-lite"/>
    </source>
</evidence>
<feature type="region of interest" description="Disordered" evidence="2">
    <location>
        <begin position="112"/>
        <end position="160"/>
    </location>
</feature>
<comment type="caution">
    <text evidence="3">The sequence shown here is derived from an EMBL/GenBank/DDBJ whole genome shotgun (WGS) entry which is preliminary data.</text>
</comment>
<protein>
    <submittedName>
        <fullName evidence="3">Uncharacterized protein</fullName>
    </submittedName>
</protein>
<accession>A0A8J5QPB6</accession>
<keyword evidence="1" id="KW-0175">Coiled coil</keyword>
<feature type="coiled-coil region" evidence="1">
    <location>
        <begin position="12"/>
        <end position="67"/>
    </location>
</feature>
<organism evidence="3 4">
    <name type="scientific">[Candida] subhashii</name>
    <dbReference type="NCBI Taxonomy" id="561895"/>
    <lineage>
        <taxon>Eukaryota</taxon>
        <taxon>Fungi</taxon>
        <taxon>Dikarya</taxon>
        <taxon>Ascomycota</taxon>
        <taxon>Saccharomycotina</taxon>
        <taxon>Pichiomycetes</taxon>
        <taxon>Debaryomycetaceae</taxon>
        <taxon>Spathaspora</taxon>
    </lineage>
</organism>
<sequence>MRFQQRTLSDKCLYLESQNKELSDKNNKLNDKVKKQREFLYSAKDEIAQLTKEKTNLELELQQLREKERPQTIDLSEYDTSADLIIHEQREQPKSIHNGVRGSHNTFLSQFRSDRDTRESNNNNNNANQPITSLPPGRKQRPPTILQGLQGNTPVLPIVPNEGSRRQSFFAESTKIGEVNSILSASSGGTTSTPSSSRHLELAPPSRISSGSSNGTSKLSGKMRKSRSLTTQLASRIAANMKIGPPASAASSAMQMSIRLQNDRIRKPPTLNRSLRRGTDVSPYFRGA</sequence>
<feature type="compositionally biased region" description="Low complexity" evidence="2">
    <location>
        <begin position="206"/>
        <end position="220"/>
    </location>
</feature>
<feature type="region of interest" description="Disordered" evidence="2">
    <location>
        <begin position="182"/>
        <end position="229"/>
    </location>
</feature>
<keyword evidence="4" id="KW-1185">Reference proteome</keyword>
<gene>
    <name evidence="3" type="ORF">J8A68_002565</name>
</gene>
<evidence type="ECO:0000256" key="1">
    <source>
        <dbReference type="SAM" id="Coils"/>
    </source>
</evidence>
<feature type="compositionally biased region" description="Low complexity" evidence="2">
    <location>
        <begin position="184"/>
        <end position="197"/>
    </location>
</feature>
<dbReference type="AlphaFoldDB" id="A0A8J5QPB6"/>